<protein>
    <submittedName>
        <fullName evidence="1">Uncharacterized protein</fullName>
    </submittedName>
</protein>
<comment type="caution">
    <text evidence="1">The sequence shown here is derived from an EMBL/GenBank/DDBJ whole genome shotgun (WGS) entry which is preliminary data.</text>
</comment>
<evidence type="ECO:0000313" key="2">
    <source>
        <dbReference type="Proteomes" id="UP000326396"/>
    </source>
</evidence>
<keyword evidence="2" id="KW-1185">Reference proteome</keyword>
<reference evidence="1 2" key="1">
    <citation type="submission" date="2019-05" db="EMBL/GenBank/DDBJ databases">
        <title>Mikania micrantha, genome provides insights into the molecular mechanism of rapid growth.</title>
        <authorList>
            <person name="Liu B."/>
        </authorList>
    </citation>
    <scope>NUCLEOTIDE SEQUENCE [LARGE SCALE GENOMIC DNA]</scope>
    <source>
        <strain evidence="1">NLD-2019</strain>
        <tissue evidence="1">Leaf</tissue>
    </source>
</reference>
<organism evidence="1 2">
    <name type="scientific">Mikania micrantha</name>
    <name type="common">bitter vine</name>
    <dbReference type="NCBI Taxonomy" id="192012"/>
    <lineage>
        <taxon>Eukaryota</taxon>
        <taxon>Viridiplantae</taxon>
        <taxon>Streptophyta</taxon>
        <taxon>Embryophyta</taxon>
        <taxon>Tracheophyta</taxon>
        <taxon>Spermatophyta</taxon>
        <taxon>Magnoliopsida</taxon>
        <taxon>eudicotyledons</taxon>
        <taxon>Gunneridae</taxon>
        <taxon>Pentapetalae</taxon>
        <taxon>asterids</taxon>
        <taxon>campanulids</taxon>
        <taxon>Asterales</taxon>
        <taxon>Asteraceae</taxon>
        <taxon>Asteroideae</taxon>
        <taxon>Heliantheae alliance</taxon>
        <taxon>Eupatorieae</taxon>
        <taxon>Mikania</taxon>
    </lineage>
</organism>
<proteinExistence type="predicted"/>
<dbReference type="EMBL" id="SZYD01000001">
    <property type="protein sequence ID" value="KAD7477041.1"/>
    <property type="molecule type" value="Genomic_DNA"/>
</dbReference>
<dbReference type="OrthoDB" id="1724108at2759"/>
<dbReference type="Proteomes" id="UP000326396">
    <property type="component" value="Linkage Group LG1"/>
</dbReference>
<evidence type="ECO:0000313" key="1">
    <source>
        <dbReference type="EMBL" id="KAD7477041.1"/>
    </source>
</evidence>
<gene>
    <name evidence="1" type="ORF">E3N88_00177</name>
</gene>
<dbReference type="AlphaFoldDB" id="A0A5N6PZC4"/>
<sequence>MAETPTRGSSGEFSAMGESLTEQCHVEVEGPRVVNFFSWRRNNDGGFLCPPSNPRDQLWIGGGNYQAGVRYGQREFPVKR</sequence>
<name>A0A5N6PZC4_9ASTR</name>
<accession>A0A5N6PZC4</accession>